<proteinExistence type="inferred from homology"/>
<comment type="caution">
    <text evidence="3">The sequence shown here is derived from an EMBL/GenBank/DDBJ whole genome shotgun (WGS) entry which is preliminary data.</text>
</comment>
<keyword evidence="4" id="KW-1185">Reference proteome</keyword>
<sequence length="358" mass="39611">MNGREIEAKLICRYADVREVLRNPVFSREAAKAADDVDVSGTILGMDGEQHARVRAIVNDSFTKAATERLHDIIRANALARLNEMTRLNGTVDLVADYATPLSLGIICDMLGVPEQDRMNFREWGKAFLGTADLTREQAAEAAVAMGTYLTRQLMLRRTEPQDDLLSRIAGAEYSYEVLASLALALIVGGWETASSSIARYAFVLLTRPYEDYESGWSHLLDHADEVDSAVMELERLYSTSTGDDMPRVATRDITLPSGNEIRQGEVVIPSHDAANRDPSVFSEPERMDFRRHPNPHLSFGYGAHHCIGRHLGGLEVRAAIRLLLERLPTLSLAVSPDQVEWSAGHTITSPTALPVTW</sequence>
<dbReference type="PANTHER" id="PTHR46696:SF1">
    <property type="entry name" value="CYTOCHROME P450 YJIB-RELATED"/>
    <property type="match status" value="1"/>
</dbReference>
<dbReference type="InterPro" id="IPR036396">
    <property type="entry name" value="Cyt_P450_sf"/>
</dbReference>
<dbReference type="PRINTS" id="PR00359">
    <property type="entry name" value="BP450"/>
</dbReference>
<dbReference type="Pfam" id="PF00067">
    <property type="entry name" value="p450"/>
    <property type="match status" value="1"/>
</dbReference>
<keyword evidence="2" id="KW-0349">Heme</keyword>
<dbReference type="EMBL" id="JBHLZP010000094">
    <property type="protein sequence ID" value="MFB9833549.1"/>
    <property type="molecule type" value="Genomic_DNA"/>
</dbReference>
<keyword evidence="2" id="KW-0560">Oxidoreductase</keyword>
<evidence type="ECO:0000256" key="2">
    <source>
        <dbReference type="RuleBase" id="RU000461"/>
    </source>
</evidence>
<dbReference type="InterPro" id="IPR001128">
    <property type="entry name" value="Cyt_P450"/>
</dbReference>
<organism evidence="3 4">
    <name type="scientific">Actinoallomurus acaciae</name>
    <dbReference type="NCBI Taxonomy" id="502577"/>
    <lineage>
        <taxon>Bacteria</taxon>
        <taxon>Bacillati</taxon>
        <taxon>Actinomycetota</taxon>
        <taxon>Actinomycetes</taxon>
        <taxon>Streptosporangiales</taxon>
        <taxon>Thermomonosporaceae</taxon>
        <taxon>Actinoallomurus</taxon>
    </lineage>
</organism>
<dbReference type="Proteomes" id="UP001589627">
    <property type="component" value="Unassembled WGS sequence"/>
</dbReference>
<comment type="similarity">
    <text evidence="1 2">Belongs to the cytochrome P450 family.</text>
</comment>
<evidence type="ECO:0000313" key="3">
    <source>
        <dbReference type="EMBL" id="MFB9833549.1"/>
    </source>
</evidence>
<dbReference type="InterPro" id="IPR017972">
    <property type="entry name" value="Cyt_P450_CS"/>
</dbReference>
<gene>
    <name evidence="3" type="ORF">ACFFNX_15265</name>
</gene>
<dbReference type="RefSeq" id="WP_378201405.1">
    <property type="nucleotide sequence ID" value="NZ_JBHLZP010000094.1"/>
</dbReference>
<keyword evidence="2" id="KW-0479">Metal-binding</keyword>
<name>A0ABV5YEU6_9ACTN</name>
<dbReference type="PROSITE" id="PS00086">
    <property type="entry name" value="CYTOCHROME_P450"/>
    <property type="match status" value="1"/>
</dbReference>
<protein>
    <submittedName>
        <fullName evidence="3">Cytochrome P450</fullName>
    </submittedName>
</protein>
<dbReference type="Gene3D" id="1.10.630.10">
    <property type="entry name" value="Cytochrome P450"/>
    <property type="match status" value="1"/>
</dbReference>
<keyword evidence="2" id="KW-0503">Monooxygenase</keyword>
<dbReference type="SUPFAM" id="SSF48264">
    <property type="entry name" value="Cytochrome P450"/>
    <property type="match status" value="1"/>
</dbReference>
<evidence type="ECO:0000313" key="4">
    <source>
        <dbReference type="Proteomes" id="UP001589627"/>
    </source>
</evidence>
<reference evidence="3 4" key="1">
    <citation type="submission" date="2024-09" db="EMBL/GenBank/DDBJ databases">
        <authorList>
            <person name="Sun Q."/>
            <person name="Mori K."/>
        </authorList>
    </citation>
    <scope>NUCLEOTIDE SEQUENCE [LARGE SCALE GENOMIC DNA]</scope>
    <source>
        <strain evidence="3 4">TBRC 0563</strain>
    </source>
</reference>
<evidence type="ECO:0000256" key="1">
    <source>
        <dbReference type="ARBA" id="ARBA00010617"/>
    </source>
</evidence>
<accession>A0ABV5YEU6</accession>
<dbReference type="InterPro" id="IPR002397">
    <property type="entry name" value="Cyt_P450_B"/>
</dbReference>
<dbReference type="PANTHER" id="PTHR46696">
    <property type="entry name" value="P450, PUTATIVE (EUROFUNG)-RELATED"/>
    <property type="match status" value="1"/>
</dbReference>
<keyword evidence="2" id="KW-0408">Iron</keyword>